<feature type="transmembrane region" description="Helical" evidence="6">
    <location>
        <begin position="82"/>
        <end position="107"/>
    </location>
</feature>
<feature type="transmembrane region" description="Helical" evidence="6">
    <location>
        <begin position="12"/>
        <end position="29"/>
    </location>
</feature>
<proteinExistence type="inferred from homology"/>
<dbReference type="InterPro" id="IPR032816">
    <property type="entry name" value="VTT_dom"/>
</dbReference>
<dbReference type="AlphaFoldDB" id="A0A1M6ME34"/>
<dbReference type="STRING" id="1830138.SAMN05443507_10427"/>
<dbReference type="Pfam" id="PF09335">
    <property type="entry name" value="VTT_dom"/>
    <property type="match status" value="1"/>
</dbReference>
<evidence type="ECO:0000256" key="3">
    <source>
        <dbReference type="ARBA" id="ARBA00022692"/>
    </source>
</evidence>
<comment type="subcellular location">
    <subcellularLocation>
        <location evidence="1 6">Cell membrane</location>
        <topology evidence="1 6">Multi-pass membrane protein</topology>
    </subcellularLocation>
</comment>
<dbReference type="PANTHER" id="PTHR12677">
    <property type="entry name" value="GOLGI APPARATUS MEMBRANE PROTEIN TVP38-RELATED"/>
    <property type="match status" value="1"/>
</dbReference>
<name>A0A1M6ME34_9BACL</name>
<dbReference type="GO" id="GO:0005886">
    <property type="term" value="C:plasma membrane"/>
    <property type="evidence" value="ECO:0007669"/>
    <property type="project" value="UniProtKB-SubCell"/>
</dbReference>
<dbReference type="InterPro" id="IPR015414">
    <property type="entry name" value="TMEM64"/>
</dbReference>
<feature type="transmembrane region" description="Helical" evidence="6">
    <location>
        <begin position="186"/>
        <end position="205"/>
    </location>
</feature>
<accession>A0A1M6ME34</accession>
<evidence type="ECO:0000256" key="1">
    <source>
        <dbReference type="ARBA" id="ARBA00004651"/>
    </source>
</evidence>
<keyword evidence="5 6" id="KW-0472">Membrane</keyword>
<dbReference type="RefSeq" id="WP_072873115.1">
    <property type="nucleotide sequence ID" value="NZ_FRAF01000004.1"/>
</dbReference>
<evidence type="ECO:0000313" key="9">
    <source>
        <dbReference type="Proteomes" id="UP000184016"/>
    </source>
</evidence>
<gene>
    <name evidence="8" type="ORF">SAMN05443507_10427</name>
</gene>
<reference evidence="9" key="1">
    <citation type="submission" date="2016-11" db="EMBL/GenBank/DDBJ databases">
        <authorList>
            <person name="Varghese N."/>
            <person name="Submissions S."/>
        </authorList>
    </citation>
    <scope>NUCLEOTIDE SEQUENCE [LARGE SCALE GENOMIC DNA]</scope>
    <source>
        <strain evidence="9">USBA-503</strain>
    </source>
</reference>
<keyword evidence="2 6" id="KW-1003">Cell membrane</keyword>
<keyword evidence="4 6" id="KW-1133">Transmembrane helix</keyword>
<sequence>MSTIGKALSWKSLAIFLVGVAIFVAALYADRHHQLSNILKSWGWLGIGAAILLMVFFCMTPIPSEGLLVMYLKVYGIGWGIFYAWLGSTLSALLIYILARTLGVPVIRRFVSEEKWQQVNGWVERKGGLGLLFARLLPIPAFVVNYAAGMMSSVSLWTYVWTAAISIVPYYIGVSLVYAGIMGNNLYLLVGIIPILIVGAGGYWLHQQTKKRTYS</sequence>
<feature type="domain" description="VTT" evidence="7">
    <location>
        <begin position="62"/>
        <end position="174"/>
    </location>
</feature>
<feature type="transmembrane region" description="Helical" evidence="6">
    <location>
        <begin position="41"/>
        <end position="62"/>
    </location>
</feature>
<feature type="transmembrane region" description="Helical" evidence="6">
    <location>
        <begin position="159"/>
        <end position="179"/>
    </location>
</feature>
<feature type="transmembrane region" description="Helical" evidence="6">
    <location>
        <begin position="128"/>
        <end position="147"/>
    </location>
</feature>
<evidence type="ECO:0000313" key="8">
    <source>
        <dbReference type="EMBL" id="SHJ81772.1"/>
    </source>
</evidence>
<evidence type="ECO:0000259" key="7">
    <source>
        <dbReference type="Pfam" id="PF09335"/>
    </source>
</evidence>
<organism evidence="8 9">
    <name type="scientific">Alicyclobacillus tolerans</name>
    <dbReference type="NCBI Taxonomy" id="90970"/>
    <lineage>
        <taxon>Bacteria</taxon>
        <taxon>Bacillati</taxon>
        <taxon>Bacillota</taxon>
        <taxon>Bacilli</taxon>
        <taxon>Bacillales</taxon>
        <taxon>Alicyclobacillaceae</taxon>
        <taxon>Alicyclobacillus</taxon>
    </lineage>
</organism>
<keyword evidence="9" id="KW-1185">Reference proteome</keyword>
<evidence type="ECO:0000256" key="6">
    <source>
        <dbReference type="RuleBase" id="RU366058"/>
    </source>
</evidence>
<dbReference type="Proteomes" id="UP000184016">
    <property type="component" value="Unassembled WGS sequence"/>
</dbReference>
<dbReference type="EMBL" id="FRAF01000004">
    <property type="protein sequence ID" value="SHJ81772.1"/>
    <property type="molecule type" value="Genomic_DNA"/>
</dbReference>
<dbReference type="PANTHER" id="PTHR12677:SF59">
    <property type="entry name" value="GOLGI APPARATUS MEMBRANE PROTEIN TVP38-RELATED"/>
    <property type="match status" value="1"/>
</dbReference>
<evidence type="ECO:0000256" key="2">
    <source>
        <dbReference type="ARBA" id="ARBA00022475"/>
    </source>
</evidence>
<comment type="similarity">
    <text evidence="6">Belongs to the TVP38/TMEM64 family.</text>
</comment>
<dbReference type="OrthoDB" id="2373868at2"/>
<protein>
    <recommendedName>
        <fullName evidence="6">TVP38/TMEM64 family membrane protein</fullName>
    </recommendedName>
</protein>
<keyword evidence="3 6" id="KW-0812">Transmembrane</keyword>
<evidence type="ECO:0000256" key="5">
    <source>
        <dbReference type="ARBA" id="ARBA00023136"/>
    </source>
</evidence>
<evidence type="ECO:0000256" key="4">
    <source>
        <dbReference type="ARBA" id="ARBA00022989"/>
    </source>
</evidence>